<dbReference type="Pfam" id="PF18144">
    <property type="entry name" value="SMODS"/>
    <property type="match status" value="1"/>
</dbReference>
<name>A0A1I5PY20_9FIRM</name>
<keyword evidence="3" id="KW-1185">Reference proteome</keyword>
<evidence type="ECO:0000256" key="1">
    <source>
        <dbReference type="ARBA" id="ARBA00023118"/>
    </source>
</evidence>
<dbReference type="GO" id="GO:0016779">
    <property type="term" value="F:nucleotidyltransferase activity"/>
    <property type="evidence" value="ECO:0007669"/>
    <property type="project" value="InterPro"/>
</dbReference>
<accession>A0A1I5PY20</accession>
<gene>
    <name evidence="2" type="ORF">SAMN04487928_101207</name>
</gene>
<dbReference type="Proteomes" id="UP000182624">
    <property type="component" value="Unassembled WGS sequence"/>
</dbReference>
<dbReference type="OrthoDB" id="7572058at2"/>
<reference evidence="3" key="1">
    <citation type="submission" date="2016-10" db="EMBL/GenBank/DDBJ databases">
        <authorList>
            <person name="Varghese N."/>
            <person name="Submissions S."/>
        </authorList>
    </citation>
    <scope>NUCLEOTIDE SEQUENCE [LARGE SCALE GENOMIC DNA]</scope>
    <source>
        <strain evidence="3">P18</strain>
    </source>
</reference>
<protein>
    <recommendedName>
        <fullName evidence="4">Nucleotidyltransferase</fullName>
    </recommendedName>
</protein>
<proteinExistence type="predicted"/>
<dbReference type="RefSeq" id="WP_074883036.1">
    <property type="nucleotide sequence ID" value="NZ_FOXO01000001.1"/>
</dbReference>
<evidence type="ECO:0000313" key="2">
    <source>
        <dbReference type="EMBL" id="SFP39028.1"/>
    </source>
</evidence>
<keyword evidence="1" id="KW-0051">Antiviral defense</keyword>
<evidence type="ECO:0000313" key="3">
    <source>
        <dbReference type="Proteomes" id="UP000182624"/>
    </source>
</evidence>
<dbReference type="EMBL" id="FOXO01000001">
    <property type="protein sequence ID" value="SFP39028.1"/>
    <property type="molecule type" value="Genomic_DNA"/>
</dbReference>
<dbReference type="InterPro" id="IPR006116">
    <property type="entry name" value="NT_2-5OAS_ClassI-CCAase"/>
</dbReference>
<evidence type="ECO:0008006" key="4">
    <source>
        <dbReference type="Google" id="ProtNLM"/>
    </source>
</evidence>
<dbReference type="CDD" id="cd05400">
    <property type="entry name" value="NT_2-5OAS_ClassI-CCAase"/>
    <property type="match status" value="1"/>
</dbReference>
<organism evidence="2 3">
    <name type="scientific">Butyrivibrio proteoclasticus</name>
    <dbReference type="NCBI Taxonomy" id="43305"/>
    <lineage>
        <taxon>Bacteria</taxon>
        <taxon>Bacillati</taxon>
        <taxon>Bacillota</taxon>
        <taxon>Clostridia</taxon>
        <taxon>Lachnospirales</taxon>
        <taxon>Lachnospiraceae</taxon>
        <taxon>Butyrivibrio</taxon>
    </lineage>
</organism>
<sequence>MIRKSERQKDILRVIESLDITPSMYKNADEKYHALAKYLSEHTNVTLDMYAQGSFAFGTVVRPYKNDKDGAYDLDFICEVDIEKGNITAEQLRDCIEDAISEGELYGGKLEVSDQCFTIHYADEGGASFSIDIVPAAHESEMKKKLLKEKSSRRDLIDTAIAIPMKDSNNYKWRTNNPKGFAKWFREINEPYKAYIRTEFRKSLFESTDIYDKIEDIPEGMERSAVQRVIQLLKRHRDLYYSHLKEDKPISAIINVLVAEVASSLHPSTDIFTLLEAVLNEINESSKFYNDRIKGEILLENRAVARKNREWYIENPANPEDNLADAWNKSEDIAKGFFKWVSVAKKDLIDSMDKPDDEFRALSESALGQDIIKSAWGDKYEDKAPTPISASSKPWRCY</sequence>
<dbReference type="AlphaFoldDB" id="A0A1I5PY20"/>
<dbReference type="GO" id="GO:0051607">
    <property type="term" value="P:defense response to virus"/>
    <property type="evidence" value="ECO:0007669"/>
    <property type="project" value="UniProtKB-KW"/>
</dbReference>